<feature type="transmembrane region" description="Helical" evidence="1">
    <location>
        <begin position="88"/>
        <end position="107"/>
    </location>
</feature>
<keyword evidence="1" id="KW-0472">Membrane</keyword>
<gene>
    <name evidence="2" type="ORF">HII17_06855</name>
</gene>
<dbReference type="Proteomes" id="UP000568664">
    <property type="component" value="Unassembled WGS sequence"/>
</dbReference>
<feature type="transmembrane region" description="Helical" evidence="1">
    <location>
        <begin position="7"/>
        <end position="23"/>
    </location>
</feature>
<sequence>MSFIHKSVWIQFFITLFIGYHYIDSFIYLYEANKLTNEGYTELLIFTAFQLVILNIAVHTIVAIFSNKDEIEQQRDERDDLIALKGSNAAYNLLSVWVMIIVVQLWLKSIPGAYYYFEALSAEFNVLNMLLVGFLLAEIIRFSTKLYHYHKGA</sequence>
<dbReference type="RefSeq" id="WP_169074599.1">
    <property type="nucleotide sequence ID" value="NZ_JABBXH010000002.1"/>
</dbReference>
<evidence type="ECO:0000256" key="1">
    <source>
        <dbReference type="SAM" id="Phobius"/>
    </source>
</evidence>
<organism evidence="2 3">
    <name type="scientific">Thalassotalea algicola</name>
    <dbReference type="NCBI Taxonomy" id="2716224"/>
    <lineage>
        <taxon>Bacteria</taxon>
        <taxon>Pseudomonadati</taxon>
        <taxon>Pseudomonadota</taxon>
        <taxon>Gammaproteobacteria</taxon>
        <taxon>Alteromonadales</taxon>
        <taxon>Colwelliaceae</taxon>
        <taxon>Thalassotalea</taxon>
    </lineage>
</organism>
<evidence type="ECO:0000313" key="3">
    <source>
        <dbReference type="Proteomes" id="UP000568664"/>
    </source>
</evidence>
<keyword evidence="3" id="KW-1185">Reference proteome</keyword>
<keyword evidence="1" id="KW-1133">Transmembrane helix</keyword>
<comment type="caution">
    <text evidence="2">The sequence shown here is derived from an EMBL/GenBank/DDBJ whole genome shotgun (WGS) entry which is preliminary data.</text>
</comment>
<name>A0A7Y0LB35_9GAMM</name>
<keyword evidence="1" id="KW-0812">Transmembrane</keyword>
<evidence type="ECO:0000313" key="2">
    <source>
        <dbReference type="EMBL" id="NMP31275.1"/>
    </source>
</evidence>
<accession>A0A7Y0LB35</accession>
<feature type="transmembrane region" description="Helical" evidence="1">
    <location>
        <begin position="113"/>
        <end position="137"/>
    </location>
</feature>
<feature type="transmembrane region" description="Helical" evidence="1">
    <location>
        <begin position="43"/>
        <end position="67"/>
    </location>
</feature>
<reference evidence="2 3" key="1">
    <citation type="submission" date="2020-04" db="EMBL/GenBank/DDBJ databases">
        <title>Thalassotalea sp. M1531, isolated from the surface of marine red alga.</title>
        <authorList>
            <person name="Pang L."/>
            <person name="Lu D.-C."/>
        </authorList>
    </citation>
    <scope>NUCLEOTIDE SEQUENCE [LARGE SCALE GENOMIC DNA]</scope>
    <source>
        <strain evidence="2 3">M1531</strain>
    </source>
</reference>
<proteinExistence type="predicted"/>
<dbReference type="EMBL" id="JABBXH010000002">
    <property type="protein sequence ID" value="NMP31275.1"/>
    <property type="molecule type" value="Genomic_DNA"/>
</dbReference>
<dbReference type="AlphaFoldDB" id="A0A7Y0LB35"/>
<protein>
    <submittedName>
        <fullName evidence="2">Uncharacterized protein</fullName>
    </submittedName>
</protein>